<dbReference type="AlphaFoldDB" id="M8AIH2"/>
<sequence length="154" mass="16710">MATPPLQPGVALGAASSDLHRRPESTPPLLPGIPSPARCNDRDHPVGCSTASEFDKFNSTIIFFPSLLKLTPLLPLIGPYVQIYHEGKICLTVHFRRAHTGNGIGLASWWNQVYMEEVKATTEELAVAVTCSGNPPDRSTMPCPRVCSRTSICL</sequence>
<organism evidence="1">
    <name type="scientific">Triticum urartu</name>
    <name type="common">Red wild einkorn</name>
    <name type="synonym">Crithodium urartu</name>
    <dbReference type="NCBI Taxonomy" id="4572"/>
    <lineage>
        <taxon>Eukaryota</taxon>
        <taxon>Viridiplantae</taxon>
        <taxon>Streptophyta</taxon>
        <taxon>Embryophyta</taxon>
        <taxon>Tracheophyta</taxon>
        <taxon>Spermatophyta</taxon>
        <taxon>Magnoliopsida</taxon>
        <taxon>Liliopsida</taxon>
        <taxon>Poales</taxon>
        <taxon>Poaceae</taxon>
        <taxon>BOP clade</taxon>
        <taxon>Pooideae</taxon>
        <taxon>Triticodae</taxon>
        <taxon>Triticeae</taxon>
        <taxon>Triticinae</taxon>
        <taxon>Triticum</taxon>
    </lineage>
</organism>
<name>M8AIH2_TRIUA</name>
<accession>M8AIH2</accession>
<gene>
    <name evidence="1" type="ORF">TRIUR3_32983</name>
</gene>
<evidence type="ECO:0000313" key="1">
    <source>
        <dbReference type="EMBL" id="EMS60559.1"/>
    </source>
</evidence>
<reference evidence="1" key="1">
    <citation type="journal article" date="2013" name="Nature">
        <title>Draft genome of the wheat A-genome progenitor Triticum urartu.</title>
        <authorList>
            <person name="Ling H.Q."/>
            <person name="Zhao S."/>
            <person name="Liu D."/>
            <person name="Wang J."/>
            <person name="Sun H."/>
            <person name="Zhang C."/>
            <person name="Fan H."/>
            <person name="Li D."/>
            <person name="Dong L."/>
            <person name="Tao Y."/>
            <person name="Gao C."/>
            <person name="Wu H."/>
            <person name="Li Y."/>
            <person name="Cui Y."/>
            <person name="Guo X."/>
            <person name="Zheng S."/>
            <person name="Wang B."/>
            <person name="Yu K."/>
            <person name="Liang Q."/>
            <person name="Yang W."/>
            <person name="Lou X."/>
            <person name="Chen J."/>
            <person name="Feng M."/>
            <person name="Jian J."/>
            <person name="Zhang X."/>
            <person name="Luo G."/>
            <person name="Jiang Y."/>
            <person name="Liu J."/>
            <person name="Wang Z."/>
            <person name="Sha Y."/>
            <person name="Zhang B."/>
            <person name="Wu H."/>
            <person name="Tang D."/>
            <person name="Shen Q."/>
            <person name="Xue P."/>
            <person name="Zou S."/>
            <person name="Wang X."/>
            <person name="Liu X."/>
            <person name="Wang F."/>
            <person name="Yang Y."/>
            <person name="An X."/>
            <person name="Dong Z."/>
            <person name="Zhang K."/>
            <person name="Zhang X."/>
            <person name="Luo M.C."/>
            <person name="Dvorak J."/>
            <person name="Tong Y."/>
            <person name="Wang J."/>
            <person name="Yang H."/>
            <person name="Li Z."/>
            <person name="Wang D."/>
            <person name="Zhang A."/>
            <person name="Wang J."/>
        </authorList>
    </citation>
    <scope>NUCLEOTIDE SEQUENCE</scope>
</reference>
<dbReference type="EMBL" id="KD107403">
    <property type="protein sequence ID" value="EMS60559.1"/>
    <property type="molecule type" value="Genomic_DNA"/>
</dbReference>
<protein>
    <submittedName>
        <fullName evidence="1">Uncharacterized protein</fullName>
    </submittedName>
</protein>
<proteinExistence type="predicted"/>